<feature type="transmembrane region" description="Helical" evidence="8">
    <location>
        <begin position="346"/>
        <end position="366"/>
    </location>
</feature>
<feature type="transmembrane region" description="Helical" evidence="8">
    <location>
        <begin position="378"/>
        <end position="396"/>
    </location>
</feature>
<evidence type="ECO:0000256" key="6">
    <source>
        <dbReference type="ARBA" id="ARBA00022989"/>
    </source>
</evidence>
<organism evidence="9 10">
    <name type="scientific">Entomobacter blattae</name>
    <dbReference type="NCBI Taxonomy" id="2762277"/>
    <lineage>
        <taxon>Bacteria</taxon>
        <taxon>Pseudomonadati</taxon>
        <taxon>Pseudomonadota</taxon>
        <taxon>Alphaproteobacteria</taxon>
        <taxon>Acetobacterales</taxon>
        <taxon>Acetobacteraceae</taxon>
        <taxon>Entomobacter</taxon>
    </lineage>
</organism>
<evidence type="ECO:0000313" key="9">
    <source>
        <dbReference type="EMBL" id="QNT77692.1"/>
    </source>
</evidence>
<feature type="transmembrane region" description="Helical" evidence="8">
    <location>
        <begin position="224"/>
        <end position="245"/>
    </location>
</feature>
<keyword evidence="3" id="KW-1003">Cell membrane</keyword>
<dbReference type="Gene3D" id="1.20.1740.10">
    <property type="entry name" value="Amino acid/polyamine transporter I"/>
    <property type="match status" value="1"/>
</dbReference>
<dbReference type="EMBL" id="CP060244">
    <property type="protein sequence ID" value="QNT77692.1"/>
    <property type="molecule type" value="Genomic_DNA"/>
</dbReference>
<dbReference type="AlphaFoldDB" id="A0A7H1NPI2"/>
<evidence type="ECO:0000256" key="3">
    <source>
        <dbReference type="ARBA" id="ARBA00022475"/>
    </source>
</evidence>
<feature type="transmembrane region" description="Helical" evidence="8">
    <location>
        <begin position="320"/>
        <end position="340"/>
    </location>
</feature>
<dbReference type="KEGG" id="ebla:JGUZn3_04430"/>
<evidence type="ECO:0000256" key="5">
    <source>
        <dbReference type="ARBA" id="ARBA00022692"/>
    </source>
</evidence>
<comment type="subcellular location">
    <subcellularLocation>
        <location evidence="1">Cell inner membrane</location>
        <topology evidence="1">Multi-pass membrane protein</topology>
    </subcellularLocation>
</comment>
<dbReference type="PANTHER" id="PTHR35334:SF2">
    <property type="entry name" value="SERINE TRANSPORTER SDAC"/>
    <property type="match status" value="1"/>
</dbReference>
<feature type="transmembrane region" description="Helical" evidence="8">
    <location>
        <begin position="12"/>
        <end position="36"/>
    </location>
</feature>
<keyword evidence="4" id="KW-0997">Cell inner membrane</keyword>
<feature type="transmembrane region" description="Helical" evidence="8">
    <location>
        <begin position="265"/>
        <end position="287"/>
    </location>
</feature>
<keyword evidence="6 8" id="KW-1133">Transmembrane helix</keyword>
<sequence>MLSLYGTAIGAGILFLPINAGMGGLIPLIFMICLAYPMTYYSHLGLNRFVLAGKGNSADITDVVKEFFGKKIGHLITFLYFFAIFPILLVYSVAITNTVQSFMLNQLGLVPPARPLLALSLVLFLACIAHMGTHIIVRAMSLLVFPFVITLLLFSLYLTPYWSIVALSAPVSTSQTLGSLWLLLPVMVFSFNFSPIISSFTVVKKQEYKDRAAQKCAQILRYATLMMVITVSFFVLSCVLSLSPADLAEAKQQNISILTYMANHFNAPLIAIIAPLVAIVAISKSFLGHFLGAREGINSLILTGLNAQKYPFIQQNVERISVVFIIITCWLVATLNPGILTIIETLGGPIIAILLFIMPAYALFTIPALKPYKSTGKVLFVLIFGVFSVSAMLYSLCA</sequence>
<dbReference type="InterPro" id="IPR018227">
    <property type="entry name" value="Amino_acid_transport_2"/>
</dbReference>
<feature type="transmembrane region" description="Helical" evidence="8">
    <location>
        <begin position="75"/>
        <end position="96"/>
    </location>
</feature>
<keyword evidence="5 8" id="KW-0812">Transmembrane</keyword>
<evidence type="ECO:0000256" key="1">
    <source>
        <dbReference type="ARBA" id="ARBA00004429"/>
    </source>
</evidence>
<feature type="transmembrane region" description="Helical" evidence="8">
    <location>
        <begin position="142"/>
        <end position="162"/>
    </location>
</feature>
<evidence type="ECO:0000256" key="4">
    <source>
        <dbReference type="ARBA" id="ARBA00022519"/>
    </source>
</evidence>
<dbReference type="GO" id="GO:0005886">
    <property type="term" value="C:plasma membrane"/>
    <property type="evidence" value="ECO:0007669"/>
    <property type="project" value="UniProtKB-SubCell"/>
</dbReference>
<name>A0A7H1NPI2_9PROT</name>
<proteinExistence type="predicted"/>
<evidence type="ECO:0000256" key="2">
    <source>
        <dbReference type="ARBA" id="ARBA00022448"/>
    </source>
</evidence>
<feature type="transmembrane region" description="Helical" evidence="8">
    <location>
        <begin position="116"/>
        <end position="137"/>
    </location>
</feature>
<keyword evidence="2" id="KW-0813">Transport</keyword>
<feature type="transmembrane region" description="Helical" evidence="8">
    <location>
        <begin position="182"/>
        <end position="203"/>
    </location>
</feature>
<dbReference type="Proteomes" id="UP000516349">
    <property type="component" value="Chromosome"/>
</dbReference>
<dbReference type="PANTHER" id="PTHR35334">
    <property type="entry name" value="SERINE TRANSPORTER"/>
    <property type="match status" value="1"/>
</dbReference>
<dbReference type="GO" id="GO:0003333">
    <property type="term" value="P:amino acid transmembrane transport"/>
    <property type="evidence" value="ECO:0007669"/>
    <property type="project" value="InterPro"/>
</dbReference>
<accession>A0A7H1NPI2</accession>
<keyword evidence="7 8" id="KW-0472">Membrane</keyword>
<gene>
    <name evidence="9" type="primary">sdaC</name>
    <name evidence="9" type="ORF">JGUZn3_04430</name>
</gene>
<evidence type="ECO:0000256" key="7">
    <source>
        <dbReference type="ARBA" id="ARBA00023136"/>
    </source>
</evidence>
<keyword evidence="10" id="KW-1185">Reference proteome</keyword>
<evidence type="ECO:0000256" key="8">
    <source>
        <dbReference type="SAM" id="Phobius"/>
    </source>
</evidence>
<evidence type="ECO:0000313" key="10">
    <source>
        <dbReference type="Proteomes" id="UP000516349"/>
    </source>
</evidence>
<protein>
    <submittedName>
        <fullName evidence="9">Serine transporter</fullName>
    </submittedName>
</protein>
<reference evidence="9 10" key="1">
    <citation type="submission" date="2020-08" db="EMBL/GenBank/DDBJ databases">
        <title>Complete genome sequence of Entomobacter blattae G55GP.</title>
        <authorList>
            <person name="Poehlein A."/>
            <person name="Guzman J."/>
            <person name="Daniel R."/>
            <person name="Vilcinskas A."/>
        </authorList>
    </citation>
    <scope>NUCLEOTIDE SEQUENCE [LARGE SCALE GENOMIC DNA]</scope>
    <source>
        <strain evidence="9 10">G55GP</strain>
    </source>
</reference>
<dbReference type="Pfam" id="PF03222">
    <property type="entry name" value="Trp_Tyr_perm"/>
    <property type="match status" value="1"/>
</dbReference>